<dbReference type="InterPro" id="IPR015422">
    <property type="entry name" value="PyrdxlP-dep_Trfase_small"/>
</dbReference>
<keyword evidence="4" id="KW-0963">Cytoplasm</keyword>
<reference evidence="11 12" key="1">
    <citation type="submission" date="2017-12" db="EMBL/GenBank/DDBJ databases">
        <title>High-resolution comparative analysis of great ape genomes.</title>
        <authorList>
            <person name="Pollen A."/>
            <person name="Hastie A."/>
            <person name="Hormozdiari F."/>
            <person name="Dougherty M."/>
            <person name="Liu R."/>
            <person name="Chaisson M."/>
            <person name="Hoppe E."/>
            <person name="Hill C."/>
            <person name="Pang A."/>
            <person name="Hillier L."/>
            <person name="Baker C."/>
            <person name="Armstrong J."/>
            <person name="Shendure J."/>
            <person name="Paten B."/>
            <person name="Wilson R."/>
            <person name="Chao H."/>
            <person name="Schneider V."/>
            <person name="Ventura M."/>
            <person name="Kronenberg Z."/>
            <person name="Murali S."/>
            <person name="Gordon D."/>
            <person name="Cantsilieris S."/>
            <person name="Munson K."/>
            <person name="Nelson B."/>
            <person name="Raja A."/>
            <person name="Underwood J."/>
            <person name="Diekhans M."/>
            <person name="Fiddes I."/>
            <person name="Haussler D."/>
            <person name="Eichler E."/>
        </authorList>
    </citation>
    <scope>NUCLEOTIDE SEQUENCE [LARGE SCALE GENOMIC DNA]</scope>
    <source>
        <strain evidence="11">Yerkes chimp pedigree #C0471</strain>
    </source>
</reference>
<dbReference type="EMBL" id="NBAG03000434">
    <property type="protein sequence ID" value="PNI24836.1"/>
    <property type="molecule type" value="Genomic_DNA"/>
</dbReference>
<dbReference type="InterPro" id="IPR015421">
    <property type="entry name" value="PyrdxlP-dep_Trfase_major"/>
</dbReference>
<comment type="subcellular location">
    <subcellularLocation>
        <location evidence="2">Cytoplasm</location>
        <location evidence="2">Cytosol</location>
    </subcellularLocation>
</comment>
<feature type="domain" description="Aminotransferase class V" evidence="10">
    <location>
        <begin position="85"/>
        <end position="169"/>
    </location>
</feature>
<evidence type="ECO:0000256" key="1">
    <source>
        <dbReference type="ARBA" id="ARBA00001933"/>
    </source>
</evidence>
<evidence type="ECO:0000256" key="5">
    <source>
        <dbReference type="ARBA" id="ARBA00022679"/>
    </source>
</evidence>
<evidence type="ECO:0000256" key="8">
    <source>
        <dbReference type="ARBA" id="ARBA00040554"/>
    </source>
</evidence>
<dbReference type="PANTHER" id="PTHR11601">
    <property type="entry name" value="CYSTEINE DESULFURYLASE FAMILY MEMBER"/>
    <property type="match status" value="1"/>
</dbReference>
<dbReference type="AlphaFoldDB" id="A0A2J8JPY5"/>
<gene>
    <name evidence="11" type="ORF">CK820_G0045469</name>
</gene>
<dbReference type="Gene3D" id="1.10.260.50">
    <property type="match status" value="1"/>
</dbReference>
<dbReference type="InterPro" id="IPR000192">
    <property type="entry name" value="Aminotrans_V_dom"/>
</dbReference>
<comment type="function">
    <text evidence="6">Catalyzes the decomposition of L-selenocysteine to L-alanine and elemental selenium.</text>
</comment>
<comment type="subunit">
    <text evidence="3">Homodimer.</text>
</comment>
<evidence type="ECO:0000259" key="10">
    <source>
        <dbReference type="Pfam" id="PF00266"/>
    </source>
</evidence>
<evidence type="ECO:0000313" key="11">
    <source>
        <dbReference type="EMBL" id="PNI24836.1"/>
    </source>
</evidence>
<protein>
    <recommendedName>
        <fullName evidence="8">Selenocysteine lyase</fullName>
        <ecNumber evidence="7">4.4.1.16</ecNumber>
    </recommendedName>
</protein>
<organism evidence="11 12">
    <name type="scientific">Pan troglodytes</name>
    <name type="common">Chimpanzee</name>
    <dbReference type="NCBI Taxonomy" id="9598"/>
    <lineage>
        <taxon>Eukaryota</taxon>
        <taxon>Metazoa</taxon>
        <taxon>Chordata</taxon>
        <taxon>Craniata</taxon>
        <taxon>Vertebrata</taxon>
        <taxon>Euteleostomi</taxon>
        <taxon>Mammalia</taxon>
        <taxon>Eutheria</taxon>
        <taxon>Euarchontoglires</taxon>
        <taxon>Primates</taxon>
        <taxon>Haplorrhini</taxon>
        <taxon>Catarrhini</taxon>
        <taxon>Hominidae</taxon>
        <taxon>Pan</taxon>
    </lineage>
</organism>
<evidence type="ECO:0000256" key="6">
    <source>
        <dbReference type="ARBA" id="ARBA00037407"/>
    </source>
</evidence>
<name>A0A2J8JPY5_PANTR</name>
<evidence type="ECO:0000256" key="2">
    <source>
        <dbReference type="ARBA" id="ARBA00004514"/>
    </source>
</evidence>
<dbReference type="GO" id="GO:0016740">
    <property type="term" value="F:transferase activity"/>
    <property type="evidence" value="ECO:0007669"/>
    <property type="project" value="UniProtKB-KW"/>
</dbReference>
<dbReference type="GO" id="GO:0009000">
    <property type="term" value="F:selenocysteine lyase activity"/>
    <property type="evidence" value="ECO:0007669"/>
    <property type="project" value="UniProtKB-EC"/>
</dbReference>
<evidence type="ECO:0000313" key="12">
    <source>
        <dbReference type="Proteomes" id="UP000236370"/>
    </source>
</evidence>
<evidence type="ECO:0000256" key="4">
    <source>
        <dbReference type="ARBA" id="ARBA00022490"/>
    </source>
</evidence>
<dbReference type="PANTHER" id="PTHR11601:SF62">
    <property type="entry name" value="SELENOCYSTEINE LYASE"/>
    <property type="match status" value="1"/>
</dbReference>
<sequence length="171" mass="17903">NPGSSGAGMEAAVAPGRDAPAPAASQPSGCGKHNSPERKVYMDYNATTPLEPEVIQAMTEAMWEAWGNPSSPYSAAATFVPVSKVSGQAEVDDILTAVRPTTRLVTIMLANNETGIVMPVPEISQRIKALNQERVAAGLPPILVHTDAAQALGKQRVDVEDLGVDFLTIVG</sequence>
<feature type="non-terminal residue" evidence="11">
    <location>
        <position position="1"/>
    </location>
</feature>
<keyword evidence="5" id="KW-0808">Transferase</keyword>
<accession>A0A2J8JPY5</accession>
<dbReference type="Proteomes" id="UP000236370">
    <property type="component" value="Unassembled WGS sequence"/>
</dbReference>
<dbReference type="EC" id="4.4.1.16" evidence="7"/>
<feature type="non-terminal residue" evidence="11">
    <location>
        <position position="171"/>
    </location>
</feature>
<dbReference type="Pfam" id="PF00266">
    <property type="entry name" value="Aminotran_5"/>
    <property type="match status" value="1"/>
</dbReference>
<dbReference type="Gene3D" id="3.40.640.10">
    <property type="entry name" value="Type I PLP-dependent aspartate aminotransferase-like (Major domain)"/>
    <property type="match status" value="1"/>
</dbReference>
<dbReference type="SUPFAM" id="SSF53383">
    <property type="entry name" value="PLP-dependent transferases"/>
    <property type="match status" value="1"/>
</dbReference>
<proteinExistence type="predicted"/>
<comment type="cofactor">
    <cofactor evidence="1">
        <name>pyridoxal 5'-phosphate</name>
        <dbReference type="ChEBI" id="CHEBI:597326"/>
    </cofactor>
</comment>
<evidence type="ECO:0000256" key="7">
    <source>
        <dbReference type="ARBA" id="ARBA00039054"/>
    </source>
</evidence>
<evidence type="ECO:0000256" key="9">
    <source>
        <dbReference type="SAM" id="MobiDB-lite"/>
    </source>
</evidence>
<dbReference type="Gene3D" id="3.90.1150.10">
    <property type="entry name" value="Aspartate Aminotransferase, domain 1"/>
    <property type="match status" value="1"/>
</dbReference>
<feature type="region of interest" description="Disordered" evidence="9">
    <location>
        <begin position="1"/>
        <end position="36"/>
    </location>
</feature>
<comment type="caution">
    <text evidence="11">The sequence shown here is derived from an EMBL/GenBank/DDBJ whole genome shotgun (WGS) entry which is preliminary data.</text>
</comment>
<dbReference type="InterPro" id="IPR015424">
    <property type="entry name" value="PyrdxlP-dep_Trfase"/>
</dbReference>
<evidence type="ECO:0000256" key="3">
    <source>
        <dbReference type="ARBA" id="ARBA00011738"/>
    </source>
</evidence>
<dbReference type="GO" id="GO:0005829">
    <property type="term" value="C:cytosol"/>
    <property type="evidence" value="ECO:0007669"/>
    <property type="project" value="UniProtKB-SubCell"/>
</dbReference>